<keyword evidence="12" id="KW-1185">Reference proteome</keyword>
<protein>
    <recommendedName>
        <fullName evidence="5 6">Urease subunit alpha</fullName>
        <ecNumber evidence="5 6">3.5.1.5</ecNumber>
    </recommendedName>
    <alternativeName>
        <fullName evidence="5">Urea amidohydrolase subunit alpha</fullName>
    </alternativeName>
</protein>
<dbReference type="Gene3D" id="2.30.40.10">
    <property type="entry name" value="Urease, subunit C, domain 1"/>
    <property type="match status" value="1"/>
</dbReference>
<dbReference type="Gene3D" id="3.20.20.140">
    <property type="entry name" value="Metal-dependent hydrolases"/>
    <property type="match status" value="1"/>
</dbReference>
<feature type="binding site" evidence="5">
    <location>
        <position position="134"/>
    </location>
    <ligand>
        <name>Ni(2+)</name>
        <dbReference type="ChEBI" id="CHEBI:49786"/>
        <label>1</label>
    </ligand>
</feature>
<dbReference type="InterPro" id="IPR032466">
    <property type="entry name" value="Metal_Hydrolase"/>
</dbReference>
<comment type="subcellular location">
    <subcellularLocation>
        <location evidence="5 7">Cytoplasm</location>
    </subcellularLocation>
</comment>
<evidence type="ECO:0000256" key="1">
    <source>
        <dbReference type="ARBA" id="ARBA00004897"/>
    </source>
</evidence>
<dbReference type="PRINTS" id="PR01752">
    <property type="entry name" value="UREASE"/>
</dbReference>
<dbReference type="PANTHER" id="PTHR43440:SF1">
    <property type="entry name" value="UREASE"/>
    <property type="match status" value="1"/>
</dbReference>
<keyword evidence="3 5" id="KW-0479">Metal-binding</keyword>
<name>A0ABW8NW43_9PSED</name>
<dbReference type="PROSITE" id="PS00145">
    <property type="entry name" value="UREASE_2"/>
    <property type="match status" value="1"/>
</dbReference>
<dbReference type="CDD" id="cd00375">
    <property type="entry name" value="Urease_alpha"/>
    <property type="match status" value="1"/>
</dbReference>
<evidence type="ECO:0000256" key="3">
    <source>
        <dbReference type="ARBA" id="ARBA00022723"/>
    </source>
</evidence>
<dbReference type="InterPro" id="IPR011059">
    <property type="entry name" value="Metal-dep_hydrolase_composite"/>
</dbReference>
<dbReference type="InterPro" id="IPR017951">
    <property type="entry name" value="Urease_asu_c"/>
</dbReference>
<dbReference type="InterPro" id="IPR005848">
    <property type="entry name" value="Urease_asu"/>
</dbReference>
<dbReference type="InterPro" id="IPR029754">
    <property type="entry name" value="Urease_Ni-bd"/>
</dbReference>
<dbReference type="InterPro" id="IPR017950">
    <property type="entry name" value="Urease_AS"/>
</dbReference>
<comment type="cofactor">
    <cofactor evidence="5 8">
        <name>Ni cation</name>
        <dbReference type="ChEBI" id="CHEBI:25516"/>
    </cofactor>
    <text evidence="5 8">Binds 2 nickel ions per subunit.</text>
</comment>
<dbReference type="NCBIfam" id="NF009685">
    <property type="entry name" value="PRK13206.1"/>
    <property type="match status" value="1"/>
</dbReference>
<keyword evidence="2 5" id="KW-0533">Nickel</keyword>
<feature type="binding site" description="via carbamate group" evidence="5">
    <location>
        <position position="217"/>
    </location>
    <ligand>
        <name>Ni(2+)</name>
        <dbReference type="ChEBI" id="CHEBI:49786"/>
        <label>2</label>
    </ligand>
</feature>
<evidence type="ECO:0000313" key="12">
    <source>
        <dbReference type="Proteomes" id="UP001621534"/>
    </source>
</evidence>
<feature type="binding site" evidence="5">
    <location>
        <position position="136"/>
    </location>
    <ligand>
        <name>Ni(2+)</name>
        <dbReference type="ChEBI" id="CHEBI:49786"/>
        <label>1</label>
    </ligand>
</feature>
<dbReference type="Proteomes" id="UP001621534">
    <property type="component" value="Unassembled WGS sequence"/>
</dbReference>
<organism evidence="11 12">
    <name type="scientific">Pseudomonas urmiensis</name>
    <dbReference type="NCBI Taxonomy" id="2745493"/>
    <lineage>
        <taxon>Bacteria</taxon>
        <taxon>Pseudomonadati</taxon>
        <taxon>Pseudomonadota</taxon>
        <taxon>Gammaproteobacteria</taxon>
        <taxon>Pseudomonadales</taxon>
        <taxon>Pseudomonadaceae</taxon>
        <taxon>Pseudomonas</taxon>
    </lineage>
</organism>
<feature type="binding site" evidence="5">
    <location>
        <position position="360"/>
    </location>
    <ligand>
        <name>Ni(2+)</name>
        <dbReference type="ChEBI" id="CHEBI:49786"/>
        <label>1</label>
    </ligand>
</feature>
<evidence type="ECO:0000256" key="8">
    <source>
        <dbReference type="RuleBase" id="RU000510"/>
    </source>
</evidence>
<feature type="modified residue" description="N6-carboxylysine" evidence="5">
    <location>
        <position position="217"/>
    </location>
</feature>
<dbReference type="GO" id="GO:0009039">
    <property type="term" value="F:urease activity"/>
    <property type="evidence" value="ECO:0007669"/>
    <property type="project" value="UniProtKB-EC"/>
</dbReference>
<dbReference type="InterPro" id="IPR006680">
    <property type="entry name" value="Amidohydro-rel"/>
</dbReference>
<dbReference type="EMBL" id="JAHWXS010000010">
    <property type="protein sequence ID" value="MFK5734176.1"/>
    <property type="molecule type" value="Genomic_DNA"/>
</dbReference>
<evidence type="ECO:0000313" key="11">
    <source>
        <dbReference type="EMBL" id="MFK5734176.1"/>
    </source>
</evidence>
<proteinExistence type="inferred from homology"/>
<evidence type="ECO:0000256" key="5">
    <source>
        <dbReference type="HAMAP-Rule" id="MF_01953"/>
    </source>
</evidence>
<dbReference type="InterPro" id="IPR011612">
    <property type="entry name" value="Urease_alpha_N_dom"/>
</dbReference>
<dbReference type="RefSeq" id="WP_405129526.1">
    <property type="nucleotide sequence ID" value="NZ_JAHWXS010000010.1"/>
</dbReference>
<feature type="binding site" evidence="5 7">
    <location>
        <position position="219"/>
    </location>
    <ligand>
        <name>substrate</name>
    </ligand>
</feature>
<feature type="domain" description="Urease" evidence="10">
    <location>
        <begin position="129"/>
        <end position="567"/>
    </location>
</feature>
<sequence>MSRISRQAYADMFGPTVGDRVRLADTALWVEVEKDFTIYGEEVKFGGGKVIRDGMGQGQMLAGEAMDLVLTNALIIDHWGIVKADIGVKQGRIAAIGKAGNPDVQPGVTVPVGPGTEVIAAEGKIVTAGGIDSHIHFICPQQVEEALTSGVTTFIGGGTGPATGTNATTCTPGPWYLARMLQAADCLPINIGLLGKGNASRPEALREQIAAGAVGLKLHEDWGSTPAAIDCCLGVAEEMDIQVAIHTDTLNESGCIEDTLAAIGDRTIHTFHTEGAGGGHAPDIIRAAGQANVLPSSTNPTLPYTVNTVDEHLDMLMVCHHLDPSIAEDVAFAESRIRRETIAAEDILHDMGAFAMTSSDSQAMGRVGEVVLRIWQVAHQMKLRRGPLAPDSDYSDNFRVKRYIAKYTINPALTHGIAHEVGSVEVGKLADLVLWAPAFFAVKPALVIKGGMIVTAPMGDINGSIPTPQPVHYRPMFGAMGAARHATRMTFLPQAAIDRGLAEQLNLRSLIGVAHGCRRVRKAHMLHNTLQPVIEVDAQTYQVRADGELLVCEPARELPLAQRYFLF</sequence>
<accession>A0ABW8NW43</accession>
<comment type="pathway">
    <text evidence="1 5">Nitrogen metabolism; urea degradation; CO(2) and NH(3) from urea (urease route): step 1/1.</text>
</comment>
<dbReference type="PANTHER" id="PTHR43440">
    <property type="entry name" value="UREASE"/>
    <property type="match status" value="1"/>
</dbReference>
<dbReference type="Pfam" id="PF01979">
    <property type="entry name" value="Amidohydro_1"/>
    <property type="match status" value="1"/>
</dbReference>
<keyword evidence="5 7" id="KW-0963">Cytoplasm</keyword>
<evidence type="ECO:0000256" key="2">
    <source>
        <dbReference type="ARBA" id="ARBA00022596"/>
    </source>
</evidence>
<evidence type="ECO:0000256" key="9">
    <source>
        <dbReference type="RuleBase" id="RU004158"/>
    </source>
</evidence>
<evidence type="ECO:0000259" key="10">
    <source>
        <dbReference type="PROSITE" id="PS51368"/>
    </source>
</evidence>
<comment type="subunit">
    <text evidence="5">Heterotrimer of UreA (gamma), UreB (beta) and UreC (alpha) subunits. Three heterotrimers associate to form the active enzyme.</text>
</comment>
<comment type="caution">
    <text evidence="11">The sequence shown here is derived from an EMBL/GenBank/DDBJ whole genome shotgun (WGS) entry which is preliminary data.</text>
</comment>
<feature type="binding site" description="via carbamate group" evidence="5">
    <location>
        <position position="217"/>
    </location>
    <ligand>
        <name>Ni(2+)</name>
        <dbReference type="ChEBI" id="CHEBI:49786"/>
        <label>1</label>
    </ligand>
</feature>
<evidence type="ECO:0000256" key="4">
    <source>
        <dbReference type="ARBA" id="ARBA00022801"/>
    </source>
</evidence>
<dbReference type="NCBIfam" id="TIGR01792">
    <property type="entry name" value="urease_alph"/>
    <property type="match status" value="1"/>
</dbReference>
<comment type="similarity">
    <text evidence="5 9">Belongs to the metallo-dependent hydrolases superfamily. Urease alpha subunit family.</text>
</comment>
<evidence type="ECO:0000256" key="7">
    <source>
        <dbReference type="PROSITE-ProRule" id="PRU00700"/>
    </source>
</evidence>
<reference evidence="11 12" key="1">
    <citation type="journal article" date="2012" name="Plant Soil">
        <title>Screening of plant growth-promoting traits in arsenic-resistant bacteria isolated from the rhizosphere of soybean plants from Argentinean agricultural soil.</title>
        <authorList>
            <person name="Wevar Oller A.L."/>
            <person name="Talano M.A."/>
            <person name="Agostini E."/>
        </authorList>
    </citation>
    <scope>NUCLEOTIDE SEQUENCE [LARGE SCALE GENOMIC DNA]</scope>
    <source>
        <strain evidence="11 12">AW4</strain>
    </source>
</reference>
<dbReference type="PROSITE" id="PS51368">
    <property type="entry name" value="UREASE_3"/>
    <property type="match status" value="1"/>
</dbReference>
<dbReference type="InterPro" id="IPR050112">
    <property type="entry name" value="Urease_alpha_subunit"/>
</dbReference>
<feature type="active site" description="Proton donor" evidence="5 7">
    <location>
        <position position="320"/>
    </location>
</feature>
<dbReference type="SUPFAM" id="SSF51556">
    <property type="entry name" value="Metallo-dependent hydrolases"/>
    <property type="match status" value="1"/>
</dbReference>
<dbReference type="PROSITE" id="PS01120">
    <property type="entry name" value="UREASE_1"/>
    <property type="match status" value="1"/>
</dbReference>
<feature type="binding site" evidence="5">
    <location>
        <position position="246"/>
    </location>
    <ligand>
        <name>Ni(2+)</name>
        <dbReference type="ChEBI" id="CHEBI:49786"/>
        <label>2</label>
    </ligand>
</feature>
<keyword evidence="4 5" id="KW-0378">Hydrolase</keyword>
<comment type="catalytic activity">
    <reaction evidence="5 8">
        <text>urea + 2 H2O + H(+) = hydrogencarbonate + 2 NH4(+)</text>
        <dbReference type="Rhea" id="RHEA:20557"/>
        <dbReference type="ChEBI" id="CHEBI:15377"/>
        <dbReference type="ChEBI" id="CHEBI:15378"/>
        <dbReference type="ChEBI" id="CHEBI:16199"/>
        <dbReference type="ChEBI" id="CHEBI:17544"/>
        <dbReference type="ChEBI" id="CHEBI:28938"/>
        <dbReference type="EC" id="3.5.1.5"/>
    </reaction>
</comment>
<gene>
    <name evidence="5 11" type="primary">ureC</name>
    <name evidence="11" type="ORF">KW869_11600</name>
</gene>
<dbReference type="NCBIfam" id="NF009686">
    <property type="entry name" value="PRK13207.1"/>
    <property type="match status" value="1"/>
</dbReference>
<dbReference type="HAMAP" id="MF_01953">
    <property type="entry name" value="Urease_alpha"/>
    <property type="match status" value="1"/>
</dbReference>
<comment type="PTM">
    <text evidence="5">Carboxylation allows a single lysine to coordinate two nickel ions.</text>
</comment>
<dbReference type="EC" id="3.5.1.5" evidence="5 6"/>
<dbReference type="Pfam" id="PF00449">
    <property type="entry name" value="Urease_alpha"/>
    <property type="match status" value="1"/>
</dbReference>
<dbReference type="SUPFAM" id="SSF51338">
    <property type="entry name" value="Composite domain of metallo-dependent hydrolases"/>
    <property type="match status" value="2"/>
</dbReference>
<evidence type="ECO:0000256" key="6">
    <source>
        <dbReference type="NCBIfam" id="TIGR01792"/>
    </source>
</evidence>
<feature type="binding site" evidence="5">
    <location>
        <position position="272"/>
    </location>
    <ligand>
        <name>Ni(2+)</name>
        <dbReference type="ChEBI" id="CHEBI:49786"/>
        <label>2</label>
    </ligand>
</feature>